<dbReference type="Proteomes" id="UP001283361">
    <property type="component" value="Unassembled WGS sequence"/>
</dbReference>
<protein>
    <submittedName>
        <fullName evidence="1">Uncharacterized protein</fullName>
    </submittedName>
</protein>
<evidence type="ECO:0000313" key="1">
    <source>
        <dbReference type="EMBL" id="KAK3717721.1"/>
    </source>
</evidence>
<dbReference type="EMBL" id="JAWDGP010007452">
    <property type="protein sequence ID" value="KAK3717721.1"/>
    <property type="molecule type" value="Genomic_DNA"/>
</dbReference>
<keyword evidence="2" id="KW-1185">Reference proteome</keyword>
<gene>
    <name evidence="1" type="ORF">RRG08_065454</name>
</gene>
<name>A0AAE1CN69_9GAST</name>
<accession>A0AAE1CN69</accession>
<organism evidence="1 2">
    <name type="scientific">Elysia crispata</name>
    <name type="common">lettuce slug</name>
    <dbReference type="NCBI Taxonomy" id="231223"/>
    <lineage>
        <taxon>Eukaryota</taxon>
        <taxon>Metazoa</taxon>
        <taxon>Spiralia</taxon>
        <taxon>Lophotrochozoa</taxon>
        <taxon>Mollusca</taxon>
        <taxon>Gastropoda</taxon>
        <taxon>Heterobranchia</taxon>
        <taxon>Euthyneura</taxon>
        <taxon>Panpulmonata</taxon>
        <taxon>Sacoglossa</taxon>
        <taxon>Placobranchoidea</taxon>
        <taxon>Plakobranchidae</taxon>
        <taxon>Elysia</taxon>
    </lineage>
</organism>
<proteinExistence type="predicted"/>
<dbReference type="AlphaFoldDB" id="A0AAE1CN69"/>
<sequence length="141" mass="15646">MSCPAPDPYLIRHQTFNEAPKRSKVLVREYCISTELEDALQEQGVGSYVATLQLGSISAFEMCDRSCTLRIRVPDHLGSLSVVPFTNPNLLAQLDQRSRTQDLEIVAEPYCQFQLILTFLGGGACLWAHPPHAAVRSCPND</sequence>
<reference evidence="1" key="1">
    <citation type="journal article" date="2023" name="G3 (Bethesda)">
        <title>A reference genome for the long-term kleptoplast-retaining sea slug Elysia crispata morphotype clarki.</title>
        <authorList>
            <person name="Eastman K.E."/>
            <person name="Pendleton A.L."/>
            <person name="Shaikh M.A."/>
            <person name="Suttiyut T."/>
            <person name="Ogas R."/>
            <person name="Tomko P."/>
            <person name="Gavelis G."/>
            <person name="Widhalm J.R."/>
            <person name="Wisecaver J.H."/>
        </authorList>
    </citation>
    <scope>NUCLEOTIDE SEQUENCE</scope>
    <source>
        <strain evidence="1">ECLA1</strain>
    </source>
</reference>
<evidence type="ECO:0000313" key="2">
    <source>
        <dbReference type="Proteomes" id="UP001283361"/>
    </source>
</evidence>
<comment type="caution">
    <text evidence="1">The sequence shown here is derived from an EMBL/GenBank/DDBJ whole genome shotgun (WGS) entry which is preliminary data.</text>
</comment>